<dbReference type="EMBL" id="JBEHCU010009121">
    <property type="protein sequence ID" value="KAL1380457.1"/>
    <property type="molecule type" value="Genomic_DNA"/>
</dbReference>
<dbReference type="AlphaFoldDB" id="A0ABD1CVL2"/>
<organism evidence="1 2">
    <name type="scientific">Culex pipiens pipiens</name>
    <name type="common">Northern house mosquito</name>
    <dbReference type="NCBI Taxonomy" id="38569"/>
    <lineage>
        <taxon>Eukaryota</taxon>
        <taxon>Metazoa</taxon>
        <taxon>Ecdysozoa</taxon>
        <taxon>Arthropoda</taxon>
        <taxon>Hexapoda</taxon>
        <taxon>Insecta</taxon>
        <taxon>Pterygota</taxon>
        <taxon>Neoptera</taxon>
        <taxon>Endopterygota</taxon>
        <taxon>Diptera</taxon>
        <taxon>Nematocera</taxon>
        <taxon>Culicoidea</taxon>
        <taxon>Culicidae</taxon>
        <taxon>Culicinae</taxon>
        <taxon>Culicini</taxon>
        <taxon>Culex</taxon>
        <taxon>Culex</taxon>
    </lineage>
</organism>
<keyword evidence="2" id="KW-1185">Reference proteome</keyword>
<dbReference type="Proteomes" id="UP001562425">
    <property type="component" value="Unassembled WGS sequence"/>
</dbReference>
<accession>A0ABD1CVL2</accession>
<name>A0ABD1CVL2_CULPP</name>
<evidence type="ECO:0000313" key="1">
    <source>
        <dbReference type="EMBL" id="KAL1380457.1"/>
    </source>
</evidence>
<reference evidence="1 2" key="1">
    <citation type="submission" date="2024-05" db="EMBL/GenBank/DDBJ databases">
        <title>Culex pipiens pipiens assembly and annotation.</title>
        <authorList>
            <person name="Alout H."/>
            <person name="Durand T."/>
        </authorList>
    </citation>
    <scope>NUCLEOTIDE SEQUENCE [LARGE SCALE GENOMIC DNA]</scope>
    <source>
        <strain evidence="1">HA-2024</strain>
        <tissue evidence="1">Whole body</tissue>
    </source>
</reference>
<gene>
    <name evidence="1" type="ORF">pipiens_014181</name>
</gene>
<sequence>MAGPGSSQHRRNCFPVLWMDSHQKLQRIGLYKNYDWDLVRKKQILPRNMINVESASGTIEQGSLADKSFAEFDCIKHSMSALMNE</sequence>
<protein>
    <submittedName>
        <fullName evidence="1">Uncharacterized protein</fullName>
    </submittedName>
</protein>
<comment type="caution">
    <text evidence="1">The sequence shown here is derived from an EMBL/GenBank/DDBJ whole genome shotgun (WGS) entry which is preliminary data.</text>
</comment>
<proteinExistence type="predicted"/>
<evidence type="ECO:0000313" key="2">
    <source>
        <dbReference type="Proteomes" id="UP001562425"/>
    </source>
</evidence>